<dbReference type="Proteomes" id="UP000452235">
    <property type="component" value="Unassembled WGS sequence"/>
</dbReference>
<dbReference type="Gene3D" id="3.40.50.1820">
    <property type="entry name" value="alpha/beta hydrolase"/>
    <property type="match status" value="2"/>
</dbReference>
<sequence length="295" mass="31727">MPNTTQLHLPCGPVKAALTDNLIHARGIPYATAARFQPPEPTETWTIPLDCTARAPICPQLPSRLGSVMGLGLLDQIAAPRCGDPANLTLAGQSAGADSIVCMMAAEGTRGLFHWVILLSPPLGKLHGRAETRARLAEKAETLMTKDPREMTTAELLDLQKKLLLDRVWGRHMLFAPAFGAYPLPSENAVESKIVETARGVPVLVRWTAHDGRPFASMSGPLCSLYSMPFSSVSTAACQAGCASTTCSFDWGAQDNPLQACHTIDIQFVLGAPGAWEKPMLQGAMPKTSFVWVKR</sequence>
<evidence type="ECO:0000313" key="2">
    <source>
        <dbReference type="Proteomes" id="UP000452235"/>
    </source>
</evidence>
<keyword evidence="2" id="KW-1185">Reference proteome</keyword>
<gene>
    <name evidence="1" type="ORF">ATEIFO6365_0003033800</name>
</gene>
<dbReference type="AlphaFoldDB" id="A0A5M3YSY5"/>
<dbReference type="VEuPathDB" id="FungiDB:ATEG_00341"/>
<name>A0A5M3YSY5_ASPTE</name>
<evidence type="ECO:0000313" key="1">
    <source>
        <dbReference type="EMBL" id="GFF14272.1"/>
    </source>
</evidence>
<dbReference type="Pfam" id="PF00135">
    <property type="entry name" value="COesterase"/>
    <property type="match status" value="1"/>
</dbReference>
<reference evidence="1 2" key="1">
    <citation type="submission" date="2020-01" db="EMBL/GenBank/DDBJ databases">
        <title>Aspergillus terreus IFO 6365 whole genome shotgun sequence.</title>
        <authorList>
            <person name="Kanamasa S."/>
            <person name="Takahashi H."/>
        </authorList>
    </citation>
    <scope>NUCLEOTIDE SEQUENCE [LARGE SCALE GENOMIC DNA]</scope>
    <source>
        <strain evidence="1 2">IFO 6365</strain>
    </source>
</reference>
<comment type="caution">
    <text evidence="1">The sequence shown here is derived from an EMBL/GenBank/DDBJ whole genome shotgun (WGS) entry which is preliminary data.</text>
</comment>
<dbReference type="InterPro" id="IPR002018">
    <property type="entry name" value="CarbesteraseB"/>
</dbReference>
<organism evidence="1 2">
    <name type="scientific">Aspergillus terreus</name>
    <dbReference type="NCBI Taxonomy" id="33178"/>
    <lineage>
        <taxon>Eukaryota</taxon>
        <taxon>Fungi</taxon>
        <taxon>Dikarya</taxon>
        <taxon>Ascomycota</taxon>
        <taxon>Pezizomycotina</taxon>
        <taxon>Eurotiomycetes</taxon>
        <taxon>Eurotiomycetidae</taxon>
        <taxon>Eurotiales</taxon>
        <taxon>Aspergillaceae</taxon>
        <taxon>Aspergillus</taxon>
        <taxon>Aspergillus subgen. Circumdati</taxon>
    </lineage>
</organism>
<dbReference type="EMBL" id="BLJY01000003">
    <property type="protein sequence ID" value="GFF14272.1"/>
    <property type="molecule type" value="Genomic_DNA"/>
</dbReference>
<dbReference type="InterPro" id="IPR029058">
    <property type="entry name" value="AB_hydrolase_fold"/>
</dbReference>
<proteinExistence type="predicted"/>
<dbReference type="SUPFAM" id="SSF53474">
    <property type="entry name" value="alpha/beta-Hydrolases"/>
    <property type="match status" value="1"/>
</dbReference>
<dbReference type="PANTHER" id="PTHR11559">
    <property type="entry name" value="CARBOXYLESTERASE"/>
    <property type="match status" value="1"/>
</dbReference>
<dbReference type="InterPro" id="IPR050309">
    <property type="entry name" value="Type-B_Carboxylest/Lipase"/>
</dbReference>
<protein>
    <submittedName>
        <fullName evidence="1">Para-nitrobenzyl esterase</fullName>
    </submittedName>
</protein>
<dbReference type="OrthoDB" id="408631at2759"/>
<accession>A0A5M3YSY5</accession>